<gene>
    <name evidence="1" type="ORF">ElP_07350</name>
</gene>
<dbReference type="AlphaFoldDB" id="A0A518GWC7"/>
<dbReference type="Proteomes" id="UP000317835">
    <property type="component" value="Chromosome"/>
</dbReference>
<dbReference type="EMBL" id="CP036426">
    <property type="protein sequence ID" value="QDV32895.1"/>
    <property type="molecule type" value="Genomic_DNA"/>
</dbReference>
<keyword evidence="2" id="KW-1185">Reference proteome</keyword>
<proteinExistence type="predicted"/>
<protein>
    <submittedName>
        <fullName evidence="1">Uncharacterized protein</fullName>
    </submittedName>
</protein>
<accession>A0A518GWC7</accession>
<evidence type="ECO:0000313" key="1">
    <source>
        <dbReference type="EMBL" id="QDV32895.1"/>
    </source>
</evidence>
<reference evidence="1 2" key="1">
    <citation type="submission" date="2019-02" db="EMBL/GenBank/DDBJ databases">
        <title>Deep-cultivation of Planctomycetes and their phenomic and genomic characterization uncovers novel biology.</title>
        <authorList>
            <person name="Wiegand S."/>
            <person name="Jogler M."/>
            <person name="Boedeker C."/>
            <person name="Pinto D."/>
            <person name="Vollmers J."/>
            <person name="Rivas-Marin E."/>
            <person name="Kohn T."/>
            <person name="Peeters S.H."/>
            <person name="Heuer A."/>
            <person name="Rast P."/>
            <person name="Oberbeckmann S."/>
            <person name="Bunk B."/>
            <person name="Jeske O."/>
            <person name="Meyerdierks A."/>
            <person name="Storesund J.E."/>
            <person name="Kallscheuer N."/>
            <person name="Luecker S."/>
            <person name="Lage O.M."/>
            <person name="Pohl T."/>
            <person name="Merkel B.J."/>
            <person name="Hornburger P."/>
            <person name="Mueller R.-W."/>
            <person name="Bruemmer F."/>
            <person name="Labrenz M."/>
            <person name="Spormann A.M."/>
            <person name="Op den Camp H."/>
            <person name="Overmann J."/>
            <person name="Amann R."/>
            <person name="Jetten M.S.M."/>
            <person name="Mascher T."/>
            <person name="Medema M.H."/>
            <person name="Devos D.P."/>
            <person name="Kaster A.-K."/>
            <person name="Ovreas L."/>
            <person name="Rohde M."/>
            <person name="Galperin M.Y."/>
            <person name="Jogler C."/>
        </authorList>
    </citation>
    <scope>NUCLEOTIDE SEQUENCE [LARGE SCALE GENOMIC DNA]</scope>
    <source>
        <strain evidence="1 2">ElP</strain>
    </source>
</reference>
<dbReference type="KEGG" id="tpla:ElP_07350"/>
<sequence>MEVEMDRGPERPDASPPPRRIGRRSLRWAVNAWLVLHVSAVIIAPASVSPSSPLILTAWELVHPYLQFLYLNHGYHFFAPEPAESTLLAFEAERADGTVIRGRIPGREIAPRLLYHRHFMLSEHMAGTFPELRELWHRSFAKHVGTKFGADRVRLLQVTHYMPTAWMVRDGIGLNHPESYEDVELGVYQCDEL</sequence>
<dbReference type="RefSeq" id="WP_197446689.1">
    <property type="nucleotide sequence ID" value="NZ_CP036426.1"/>
</dbReference>
<name>A0A518GWC7_9BACT</name>
<organism evidence="1 2">
    <name type="scientific">Tautonia plasticadhaerens</name>
    <dbReference type="NCBI Taxonomy" id="2527974"/>
    <lineage>
        <taxon>Bacteria</taxon>
        <taxon>Pseudomonadati</taxon>
        <taxon>Planctomycetota</taxon>
        <taxon>Planctomycetia</taxon>
        <taxon>Isosphaerales</taxon>
        <taxon>Isosphaeraceae</taxon>
        <taxon>Tautonia</taxon>
    </lineage>
</organism>
<evidence type="ECO:0000313" key="2">
    <source>
        <dbReference type="Proteomes" id="UP000317835"/>
    </source>
</evidence>